<evidence type="ECO:0000313" key="6">
    <source>
        <dbReference type="Proteomes" id="UP000231742"/>
    </source>
</evidence>
<dbReference type="RefSeq" id="WP_100388854.1">
    <property type="nucleotide sequence ID" value="NZ_BMZU01000001.1"/>
</dbReference>
<evidence type="ECO:0000259" key="4">
    <source>
        <dbReference type="PROSITE" id="PS51352"/>
    </source>
</evidence>
<keyword evidence="2" id="KW-0049">Antioxidant</keyword>
<dbReference type="AlphaFoldDB" id="A0A2M9D9B0"/>
<dbReference type="EMBL" id="PGFH01000001">
    <property type="protein sequence ID" value="PJJ82242.1"/>
    <property type="molecule type" value="Genomic_DNA"/>
</dbReference>
<dbReference type="Proteomes" id="UP000231742">
    <property type="component" value="Unassembled WGS sequence"/>
</dbReference>
<sequence>MPITPGARAPSFALRNQHGQEVDSQELLSRRAVLLVFVPLAFSPVCAGEVAQLNEWHDVAASAGVEIVVVSVDSTATLRAWSDADGIRLSLLSDFWPHGAVAHSFGAFLDDKGFAGRTSFLIDKTGIVRDVITSPLGEPRLFADYERAIGRLSEERR</sequence>
<dbReference type="Pfam" id="PF00578">
    <property type="entry name" value="AhpC-TSA"/>
    <property type="match status" value="1"/>
</dbReference>
<feature type="domain" description="Thioredoxin" evidence="4">
    <location>
        <begin position="3"/>
        <end position="154"/>
    </location>
</feature>
<dbReference type="InterPro" id="IPR050455">
    <property type="entry name" value="Tpx_Peroxidase_subfamily"/>
</dbReference>
<protein>
    <submittedName>
        <fullName evidence="5">Peroxiredoxin (Alkyl hydroperoxide reductase subunit C)</fullName>
    </submittedName>
</protein>
<dbReference type="InterPro" id="IPR036249">
    <property type="entry name" value="Thioredoxin-like_sf"/>
</dbReference>
<accession>A0A2M9D9B0</accession>
<dbReference type="SUPFAM" id="SSF52833">
    <property type="entry name" value="Thioredoxin-like"/>
    <property type="match status" value="1"/>
</dbReference>
<dbReference type="PANTHER" id="PTHR43110:SF1">
    <property type="entry name" value="THIOL PEROXIDASE"/>
    <property type="match status" value="1"/>
</dbReference>
<keyword evidence="3" id="KW-0676">Redox-active center</keyword>
<reference evidence="5 6" key="1">
    <citation type="submission" date="2017-11" db="EMBL/GenBank/DDBJ databases">
        <title>Genomic Encyclopedia of Archaeal and Bacterial Type Strains, Phase II (KMG-II): From Individual Species to Whole Genera.</title>
        <authorList>
            <person name="Goeker M."/>
        </authorList>
    </citation>
    <scope>NUCLEOTIDE SEQUENCE [LARGE SCALE GENOMIC DNA]</scope>
    <source>
        <strain evidence="5 6">DSM 16400</strain>
    </source>
</reference>
<keyword evidence="1" id="KW-0560">Oxidoreductase</keyword>
<dbReference type="PROSITE" id="PS51352">
    <property type="entry name" value="THIOREDOXIN_2"/>
    <property type="match status" value="1"/>
</dbReference>
<dbReference type="PANTHER" id="PTHR43110">
    <property type="entry name" value="THIOL PEROXIDASE"/>
    <property type="match status" value="1"/>
</dbReference>
<evidence type="ECO:0000256" key="3">
    <source>
        <dbReference type="ARBA" id="ARBA00023284"/>
    </source>
</evidence>
<dbReference type="InterPro" id="IPR013766">
    <property type="entry name" value="Thioredoxin_domain"/>
</dbReference>
<dbReference type="Gene3D" id="3.40.30.10">
    <property type="entry name" value="Glutaredoxin"/>
    <property type="match status" value="1"/>
</dbReference>
<dbReference type="InterPro" id="IPR000866">
    <property type="entry name" value="AhpC/TSA"/>
</dbReference>
<proteinExistence type="predicted"/>
<name>A0A2M9D9B0_9MICO</name>
<keyword evidence="1" id="KW-0575">Peroxidase</keyword>
<organism evidence="5 6">
    <name type="scientific">Salinibacterium amurskyense</name>
    <dbReference type="NCBI Taxonomy" id="205941"/>
    <lineage>
        <taxon>Bacteria</taxon>
        <taxon>Bacillati</taxon>
        <taxon>Actinomycetota</taxon>
        <taxon>Actinomycetes</taxon>
        <taxon>Micrococcales</taxon>
        <taxon>Microbacteriaceae</taxon>
        <taxon>Salinibacterium</taxon>
    </lineage>
</organism>
<evidence type="ECO:0000256" key="2">
    <source>
        <dbReference type="ARBA" id="ARBA00022862"/>
    </source>
</evidence>
<comment type="caution">
    <text evidence="5">The sequence shown here is derived from an EMBL/GenBank/DDBJ whole genome shotgun (WGS) entry which is preliminary data.</text>
</comment>
<gene>
    <name evidence="5" type="ORF">CLV85_1435</name>
</gene>
<dbReference type="GO" id="GO:0004601">
    <property type="term" value="F:peroxidase activity"/>
    <property type="evidence" value="ECO:0007669"/>
    <property type="project" value="UniProtKB-KW"/>
</dbReference>
<evidence type="ECO:0000313" key="5">
    <source>
        <dbReference type="EMBL" id="PJJ82242.1"/>
    </source>
</evidence>
<evidence type="ECO:0000256" key="1">
    <source>
        <dbReference type="ARBA" id="ARBA00022559"/>
    </source>
</evidence>
<keyword evidence="6" id="KW-1185">Reference proteome</keyword>
<dbReference type="OrthoDB" id="9812811at2"/>